<dbReference type="PANTHER" id="PTHR12385:SF98">
    <property type="entry name" value="CHOLINE TRANSPORTER-LIKE PROTEIN"/>
    <property type="match status" value="1"/>
</dbReference>
<keyword evidence="5 6" id="KW-0472">Membrane</keyword>
<protein>
    <recommendedName>
        <fullName evidence="6">Choline transporter-like protein</fullName>
    </recommendedName>
</protein>
<keyword evidence="3 6" id="KW-0812">Transmembrane</keyword>
<reference evidence="9" key="3">
    <citation type="submission" date="2017-04" db="EMBL/GenBank/DDBJ databases">
        <title>Population genomics of picophytoplankton unveils novel chromosome hypervariability.</title>
        <authorList>
            <consortium name="DOE Joint Genome Institute"/>
            <person name="Blanc-Mathieu R."/>
            <person name="Krasovec M."/>
            <person name="Hebrard M."/>
            <person name="Yau S."/>
            <person name="Desgranges E."/>
            <person name="Martin J."/>
            <person name="Schackwitz W."/>
            <person name="Kuo A."/>
            <person name="Salin G."/>
            <person name="Donnadieu C."/>
            <person name="Desdevises Y."/>
            <person name="Sanchez-Ferandin S."/>
            <person name="Moreau H."/>
            <person name="Rivals E."/>
            <person name="Grigoriev I.V."/>
            <person name="Grimsley N."/>
            <person name="Eyre-Walker A."/>
            <person name="Piganeau G."/>
        </authorList>
    </citation>
    <scope>NUCLEOTIDE SEQUENCE [LARGE SCALE GENOMIC DNA]</scope>
    <source>
        <strain evidence="9">RCC 1115</strain>
    </source>
</reference>
<accession>A0A1Y5I7X6</accession>
<feature type="transmembrane region" description="Helical" evidence="6">
    <location>
        <begin position="366"/>
        <end position="387"/>
    </location>
</feature>
<dbReference type="KEGG" id="ota:OT_ostta16g02340"/>
<evidence type="ECO:0000256" key="7">
    <source>
        <dbReference type="SAM" id="MobiDB-lite"/>
    </source>
</evidence>
<evidence type="ECO:0000256" key="1">
    <source>
        <dbReference type="ARBA" id="ARBA00004141"/>
    </source>
</evidence>
<gene>
    <name evidence="9" type="ORF">BE221DRAFT_12873</name>
    <name evidence="8" type="ORF">OT_ostta16g02340</name>
</gene>
<dbReference type="Pfam" id="PF04515">
    <property type="entry name" value="Choline_transpo"/>
    <property type="match status" value="1"/>
</dbReference>
<evidence type="ECO:0000256" key="3">
    <source>
        <dbReference type="ARBA" id="ARBA00022692"/>
    </source>
</evidence>
<reference evidence="8 10" key="1">
    <citation type="journal article" date="2006" name="Proc. Natl. Acad. Sci. U.S.A.">
        <title>Genome analysis of the smallest free-living eukaryote Ostreococcus tauri unveils many unique features.</title>
        <authorList>
            <person name="Derelle E."/>
            <person name="Ferraz C."/>
            <person name="Rombauts S."/>
            <person name="Rouze P."/>
            <person name="Worden A.Z."/>
            <person name="Robbens S."/>
            <person name="Partensky F."/>
            <person name="Degroeve S."/>
            <person name="Echeynie S."/>
            <person name="Cooke R."/>
            <person name="Saeys Y."/>
            <person name="Wuyts J."/>
            <person name="Jabbari K."/>
            <person name="Bowler C."/>
            <person name="Panaud O."/>
            <person name="Piegu B."/>
            <person name="Ball S.G."/>
            <person name="Ral J.-P."/>
            <person name="Bouget F.-Y."/>
            <person name="Piganeau G."/>
            <person name="De Baets B."/>
            <person name="Picard A."/>
            <person name="Delseny M."/>
            <person name="Demaille J."/>
            <person name="Van de Peer Y."/>
            <person name="Moreau H."/>
        </authorList>
    </citation>
    <scope>NUCLEOTIDE SEQUENCE [LARGE SCALE GENOMIC DNA]</scope>
    <source>
        <strain evidence="8 10">OTTH0595</strain>
    </source>
</reference>
<keyword evidence="4 6" id="KW-1133">Transmembrane helix</keyword>
<feature type="transmembrane region" description="Helical" evidence="6">
    <location>
        <begin position="116"/>
        <end position="135"/>
    </location>
</feature>
<evidence type="ECO:0000313" key="8">
    <source>
        <dbReference type="EMBL" id="CAL58257.1"/>
    </source>
</evidence>
<feature type="transmembrane region" description="Helical" evidence="6">
    <location>
        <begin position="329"/>
        <end position="354"/>
    </location>
</feature>
<feature type="region of interest" description="Disordered" evidence="7">
    <location>
        <begin position="1"/>
        <end position="22"/>
    </location>
</feature>
<dbReference type="PANTHER" id="PTHR12385">
    <property type="entry name" value="CHOLINE TRANSPORTER-LIKE (SLC FAMILY 44)"/>
    <property type="match status" value="1"/>
</dbReference>
<dbReference type="AlphaFoldDB" id="Q00TZ2"/>
<dbReference type="RefSeq" id="XP_003083708.1">
    <property type="nucleotide sequence ID" value="XM_003083660.1"/>
</dbReference>
<evidence type="ECO:0000313" key="10">
    <source>
        <dbReference type="Proteomes" id="UP000009170"/>
    </source>
</evidence>
<dbReference type="EMBL" id="KZ155787">
    <property type="protein sequence ID" value="OUS45659.1"/>
    <property type="molecule type" value="Genomic_DNA"/>
</dbReference>
<keyword evidence="10" id="KW-1185">Reference proteome</keyword>
<comment type="subcellular location">
    <subcellularLocation>
        <location evidence="6">Cell membrane</location>
        <topology evidence="6">Multi-pass membrane protein</topology>
    </subcellularLocation>
    <subcellularLocation>
        <location evidence="1">Membrane</location>
        <topology evidence="1">Multi-pass membrane protein</topology>
    </subcellularLocation>
</comment>
<sequence>MSLLPDPDSDDRELVYERDSSSSAIHTHAEGEGFFRPHRDVPFARAFVATAVTTMAIGIAASFGRARDFEALTSDAHVSKWSSCHDATTGNGALRRSLMEDDDAEVGQGLRMAQPFILAAALGAIGLGALALHAFQRHPRAATWGMIYAKAGSLFAMSIALASAGAIVPCVIFALLGGFFLYWMQRTSERVELVAKLLGAASASLKDNPHLITTSLIAGAGVVTSIIVFFFCIFAAFENGGIRPGDFATRSGDVCYDGPVGDALTQVVPCCEWRPDSWVPWYVTQVMLVAMWSWMIAAEIRTFVIGGVVSRWYFAPVGTTQFVGTTREFVGHAFGPSFGSLAFGGLVLTGVQILRNLNERLRRESRGALAILACVVTMIMDCVAELVETVTKFATIQCAITGESLCDAGREVTRLLKDNFLSAVRVWWLPEMILNMAAFFISVFYGTTVGIFVDIGDRFSQTTAISVGFIAGVSSLVVLGFLFSVLLTCVDAVFICYARDKDQNTVTKPDIVEIYDEVTEKTRDPIIAVEAAAATSRPRSQLPSEAGVVLQHPGAPTMAYGRPDNSR</sequence>
<dbReference type="Proteomes" id="UP000195557">
    <property type="component" value="Unassembled WGS sequence"/>
</dbReference>
<dbReference type="InParanoid" id="Q00TZ2"/>
<evidence type="ECO:0000256" key="4">
    <source>
        <dbReference type="ARBA" id="ARBA00022989"/>
    </source>
</evidence>
<proteinExistence type="inferred from homology"/>
<feature type="transmembrane region" description="Helical" evidence="6">
    <location>
        <begin position="216"/>
        <end position="237"/>
    </location>
</feature>
<accession>Q00TZ2</accession>
<dbReference type="Proteomes" id="UP000009170">
    <property type="component" value="Unassembled WGS sequence"/>
</dbReference>
<name>Q00TZ2_OSTTA</name>
<organism evidence="8 10">
    <name type="scientific">Ostreococcus tauri</name>
    <name type="common">Marine green alga</name>
    <dbReference type="NCBI Taxonomy" id="70448"/>
    <lineage>
        <taxon>Eukaryota</taxon>
        <taxon>Viridiplantae</taxon>
        <taxon>Chlorophyta</taxon>
        <taxon>Mamiellophyceae</taxon>
        <taxon>Mamiellales</taxon>
        <taxon>Bathycoccaceae</taxon>
        <taxon>Ostreococcus</taxon>
    </lineage>
</organism>
<dbReference type="GeneID" id="9830988"/>
<feature type="transmembrane region" description="Helical" evidence="6">
    <location>
        <begin position="432"/>
        <end position="453"/>
    </location>
</feature>
<dbReference type="OrthoDB" id="420519at2759"/>
<feature type="transmembrane region" description="Helical" evidence="6">
    <location>
        <begin position="155"/>
        <end position="183"/>
    </location>
</feature>
<feature type="transmembrane region" description="Helical" evidence="6">
    <location>
        <begin position="43"/>
        <end position="63"/>
    </location>
</feature>
<evidence type="ECO:0000256" key="2">
    <source>
        <dbReference type="ARBA" id="ARBA00007168"/>
    </source>
</evidence>
<dbReference type="GO" id="GO:0005886">
    <property type="term" value="C:plasma membrane"/>
    <property type="evidence" value="ECO:0007669"/>
    <property type="project" value="UniProtKB-SubCell"/>
</dbReference>
<dbReference type="EMBL" id="CAID01000016">
    <property type="protein sequence ID" value="CAL58257.1"/>
    <property type="molecule type" value="Genomic_DNA"/>
</dbReference>
<reference evidence="8" key="2">
    <citation type="journal article" date="2014" name="BMC Genomics">
        <title>An improved genome of the model marine alga Ostreococcus tauri unfolds by assessing Illumina de novo assemblies.</title>
        <authorList>
            <person name="Blanc-Mathieu R."/>
            <person name="Verhelst B."/>
            <person name="Derelle E."/>
            <person name="Rombauts S."/>
            <person name="Bouget F.Y."/>
            <person name="Carre I."/>
            <person name="Chateau A."/>
            <person name="Eyre-Walker A."/>
            <person name="Grimsley N."/>
            <person name="Moreau H."/>
            <person name="Piegu B."/>
            <person name="Rivals E."/>
            <person name="Schackwitz W."/>
            <person name="Van de Peer Y."/>
            <person name="Piganeau G."/>
        </authorList>
    </citation>
    <scope>NUCLEOTIDE SEQUENCE</scope>
    <source>
        <strain evidence="8">RCC4221</strain>
    </source>
</reference>
<evidence type="ECO:0000256" key="5">
    <source>
        <dbReference type="ARBA" id="ARBA00023136"/>
    </source>
</evidence>
<evidence type="ECO:0000256" key="6">
    <source>
        <dbReference type="RuleBase" id="RU368066"/>
    </source>
</evidence>
<dbReference type="GO" id="GO:0022857">
    <property type="term" value="F:transmembrane transporter activity"/>
    <property type="evidence" value="ECO:0007669"/>
    <property type="project" value="UniProtKB-UniRule"/>
</dbReference>
<comment type="function">
    <text evidence="6">Choline transporter.</text>
</comment>
<evidence type="ECO:0000313" key="9">
    <source>
        <dbReference type="EMBL" id="OUS45659.1"/>
    </source>
</evidence>
<comment type="similarity">
    <text evidence="2 6">Belongs to the CTL (choline transporter-like) family.</text>
</comment>
<dbReference type="FunCoup" id="Q00TZ2">
    <property type="interactions" value="186"/>
</dbReference>
<dbReference type="OMA" id="ICYARDK"/>
<dbReference type="InterPro" id="IPR007603">
    <property type="entry name" value="Choline_transptr-like"/>
</dbReference>
<accession>A0A454XNC3</accession>
<feature type="transmembrane region" description="Helical" evidence="6">
    <location>
        <begin position="465"/>
        <end position="487"/>
    </location>
</feature>